<feature type="non-terminal residue" evidence="1">
    <location>
        <position position="37"/>
    </location>
</feature>
<proteinExistence type="predicted"/>
<name>A0A382KYZ1_9ZZZZ</name>
<accession>A0A382KYZ1</accession>
<reference evidence="1" key="1">
    <citation type="submission" date="2018-05" db="EMBL/GenBank/DDBJ databases">
        <authorList>
            <person name="Lanie J.A."/>
            <person name="Ng W.-L."/>
            <person name="Kazmierczak K.M."/>
            <person name="Andrzejewski T.M."/>
            <person name="Davidsen T.M."/>
            <person name="Wayne K.J."/>
            <person name="Tettelin H."/>
            <person name="Glass J.I."/>
            <person name="Rusch D."/>
            <person name="Podicherti R."/>
            <person name="Tsui H.-C.T."/>
            <person name="Winkler M.E."/>
        </authorList>
    </citation>
    <scope>NUCLEOTIDE SEQUENCE</scope>
</reference>
<dbReference type="AlphaFoldDB" id="A0A382KYZ1"/>
<protein>
    <submittedName>
        <fullName evidence="1">Uncharacterized protein</fullName>
    </submittedName>
</protein>
<organism evidence="1">
    <name type="scientific">marine metagenome</name>
    <dbReference type="NCBI Taxonomy" id="408172"/>
    <lineage>
        <taxon>unclassified sequences</taxon>
        <taxon>metagenomes</taxon>
        <taxon>ecological metagenomes</taxon>
    </lineage>
</organism>
<dbReference type="EMBL" id="UINC01083721">
    <property type="protein sequence ID" value="SVC29696.1"/>
    <property type="molecule type" value="Genomic_DNA"/>
</dbReference>
<sequence>MTDKAMMTRNTWLATLEKFKYDDNVAANQNMWSPKLD</sequence>
<evidence type="ECO:0000313" key="1">
    <source>
        <dbReference type="EMBL" id="SVC29696.1"/>
    </source>
</evidence>
<gene>
    <name evidence="1" type="ORF">METZ01_LOCUS282550</name>
</gene>